<evidence type="ECO:0000313" key="2">
    <source>
        <dbReference type="Proteomes" id="UP001158066"/>
    </source>
</evidence>
<evidence type="ECO:0000313" key="1">
    <source>
        <dbReference type="EMBL" id="SMP67517.1"/>
    </source>
</evidence>
<proteinExistence type="predicted"/>
<dbReference type="EMBL" id="FXUF01000015">
    <property type="protein sequence ID" value="SMP67517.1"/>
    <property type="molecule type" value="Genomic_DNA"/>
</dbReference>
<name>A0AA45WY67_9CLOT</name>
<feature type="non-terminal residue" evidence="1">
    <location>
        <position position="1"/>
    </location>
</feature>
<gene>
    <name evidence="1" type="ORF">SAMN06296020_11593</name>
</gene>
<accession>A0AA45WY67</accession>
<reference evidence="1" key="1">
    <citation type="submission" date="2017-05" db="EMBL/GenBank/DDBJ databases">
        <authorList>
            <person name="Varghese N."/>
            <person name="Submissions S."/>
        </authorList>
    </citation>
    <scope>NUCLEOTIDE SEQUENCE</scope>
    <source>
        <strain evidence="1">Su22</strain>
    </source>
</reference>
<comment type="caution">
    <text evidence="1">The sequence shown here is derived from an EMBL/GenBank/DDBJ whole genome shotgun (WGS) entry which is preliminary data.</text>
</comment>
<protein>
    <submittedName>
        <fullName evidence="1">Uncharacterized protein</fullName>
    </submittedName>
</protein>
<sequence>YLIPIYQPVIQTMQKLYFNLEGFSDNYLDNYR</sequence>
<dbReference type="AlphaFoldDB" id="A0AA45WY67"/>
<keyword evidence="2" id="KW-1185">Reference proteome</keyword>
<dbReference type="Proteomes" id="UP001158066">
    <property type="component" value="Unassembled WGS sequence"/>
</dbReference>
<organism evidence="1 2">
    <name type="scientific">Anoxynatronum buryatiense</name>
    <dbReference type="NCBI Taxonomy" id="489973"/>
    <lineage>
        <taxon>Bacteria</taxon>
        <taxon>Bacillati</taxon>
        <taxon>Bacillota</taxon>
        <taxon>Clostridia</taxon>
        <taxon>Eubacteriales</taxon>
        <taxon>Clostridiaceae</taxon>
        <taxon>Anoxynatronum</taxon>
    </lineage>
</organism>